<dbReference type="AlphaFoldDB" id="A0A9I9E3V4"/>
<evidence type="ECO:0000313" key="1">
    <source>
        <dbReference type="EnsemblPlants" id="MELO3C028331.2.1"/>
    </source>
</evidence>
<dbReference type="Gramene" id="MELO3C028331.2.1">
    <property type="protein sequence ID" value="MELO3C028331.2.1"/>
    <property type="gene ID" value="MELO3C028331.2"/>
</dbReference>
<sequence length="56" mass="5422">MAHVGSARGAGFQSDLCARGAGFRISGGAAAAGGPAITASLGDGCKRAFRLRCVGL</sequence>
<proteinExistence type="predicted"/>
<accession>A0A9I9E3V4</accession>
<protein>
    <submittedName>
        <fullName evidence="1">Uncharacterized protein</fullName>
    </submittedName>
</protein>
<reference evidence="1" key="1">
    <citation type="submission" date="2023-03" db="UniProtKB">
        <authorList>
            <consortium name="EnsemblPlants"/>
        </authorList>
    </citation>
    <scope>IDENTIFICATION</scope>
</reference>
<organism evidence="1">
    <name type="scientific">Cucumis melo</name>
    <name type="common">Muskmelon</name>
    <dbReference type="NCBI Taxonomy" id="3656"/>
    <lineage>
        <taxon>Eukaryota</taxon>
        <taxon>Viridiplantae</taxon>
        <taxon>Streptophyta</taxon>
        <taxon>Embryophyta</taxon>
        <taxon>Tracheophyta</taxon>
        <taxon>Spermatophyta</taxon>
        <taxon>Magnoliopsida</taxon>
        <taxon>eudicotyledons</taxon>
        <taxon>Gunneridae</taxon>
        <taxon>Pentapetalae</taxon>
        <taxon>rosids</taxon>
        <taxon>fabids</taxon>
        <taxon>Cucurbitales</taxon>
        <taxon>Cucurbitaceae</taxon>
        <taxon>Benincaseae</taxon>
        <taxon>Cucumis</taxon>
    </lineage>
</organism>
<name>A0A9I9E3V4_CUCME</name>
<dbReference type="EnsemblPlants" id="MELO3C028331.2.1">
    <property type="protein sequence ID" value="MELO3C028331.2.1"/>
    <property type="gene ID" value="MELO3C028331.2"/>
</dbReference>